<comment type="caution">
    <text evidence="1">The sequence shown here is derived from an EMBL/GenBank/DDBJ whole genome shotgun (WGS) entry which is preliminary data.</text>
</comment>
<accession>A0AAE1QZT8</accession>
<dbReference type="EMBL" id="JAVYJV010000022">
    <property type="protein sequence ID" value="KAK4341292.1"/>
    <property type="molecule type" value="Genomic_DNA"/>
</dbReference>
<dbReference type="Proteomes" id="UP001291623">
    <property type="component" value="Unassembled WGS sequence"/>
</dbReference>
<evidence type="ECO:0000313" key="2">
    <source>
        <dbReference type="Proteomes" id="UP001291623"/>
    </source>
</evidence>
<gene>
    <name evidence="1" type="ORF">RND71_039793</name>
</gene>
<keyword evidence="2" id="KW-1185">Reference proteome</keyword>
<name>A0AAE1QZT8_9SOLA</name>
<protein>
    <submittedName>
        <fullName evidence="1">Uncharacterized protein</fullName>
    </submittedName>
</protein>
<dbReference type="AlphaFoldDB" id="A0AAE1QZT8"/>
<sequence>MLYASSLSPILGKSIIVSCPPPPHLNPARALLSSEDRENSQVLFQCLSQRNLVED</sequence>
<organism evidence="1 2">
    <name type="scientific">Anisodus tanguticus</name>
    <dbReference type="NCBI Taxonomy" id="243964"/>
    <lineage>
        <taxon>Eukaryota</taxon>
        <taxon>Viridiplantae</taxon>
        <taxon>Streptophyta</taxon>
        <taxon>Embryophyta</taxon>
        <taxon>Tracheophyta</taxon>
        <taxon>Spermatophyta</taxon>
        <taxon>Magnoliopsida</taxon>
        <taxon>eudicotyledons</taxon>
        <taxon>Gunneridae</taxon>
        <taxon>Pentapetalae</taxon>
        <taxon>asterids</taxon>
        <taxon>lamiids</taxon>
        <taxon>Solanales</taxon>
        <taxon>Solanaceae</taxon>
        <taxon>Solanoideae</taxon>
        <taxon>Hyoscyameae</taxon>
        <taxon>Anisodus</taxon>
    </lineage>
</organism>
<evidence type="ECO:0000313" key="1">
    <source>
        <dbReference type="EMBL" id="KAK4341292.1"/>
    </source>
</evidence>
<proteinExistence type="predicted"/>
<reference evidence="1" key="1">
    <citation type="submission" date="2023-12" db="EMBL/GenBank/DDBJ databases">
        <title>Genome assembly of Anisodus tanguticus.</title>
        <authorList>
            <person name="Wang Y.-J."/>
        </authorList>
    </citation>
    <scope>NUCLEOTIDE SEQUENCE</scope>
    <source>
        <strain evidence="1">KB-2021</strain>
        <tissue evidence="1">Leaf</tissue>
    </source>
</reference>